<dbReference type="Gene3D" id="3.10.20.310">
    <property type="entry name" value="membrane protein fhac"/>
    <property type="match status" value="1"/>
</dbReference>
<dbReference type="EMBL" id="JTDO01000005">
    <property type="protein sequence ID" value="KLT73216.1"/>
    <property type="molecule type" value="Genomic_DNA"/>
</dbReference>
<dbReference type="FunFam" id="2.40.160.50:FF:000009">
    <property type="entry name" value="Putative hemolysin activator protein"/>
    <property type="match status" value="1"/>
</dbReference>
<organism evidence="12 13">
    <name type="scientific">Neisseria arctica</name>
    <dbReference type="NCBI Taxonomy" id="1470200"/>
    <lineage>
        <taxon>Bacteria</taxon>
        <taxon>Pseudomonadati</taxon>
        <taxon>Pseudomonadota</taxon>
        <taxon>Betaproteobacteria</taxon>
        <taxon>Neisseriales</taxon>
        <taxon>Neisseriaceae</taxon>
        <taxon>Neisseria</taxon>
    </lineage>
</organism>
<feature type="compositionally biased region" description="Basic and acidic residues" evidence="8">
    <location>
        <begin position="1"/>
        <end position="23"/>
    </location>
</feature>
<evidence type="ECO:0000259" key="10">
    <source>
        <dbReference type="Pfam" id="PF08479"/>
    </source>
</evidence>
<evidence type="ECO:0000256" key="1">
    <source>
        <dbReference type="ARBA" id="ARBA00004442"/>
    </source>
</evidence>
<dbReference type="InterPro" id="IPR005565">
    <property type="entry name" value="Hemolysn_activator_HlyB_C"/>
</dbReference>
<evidence type="ECO:0000256" key="6">
    <source>
        <dbReference type="ARBA" id="ARBA00023136"/>
    </source>
</evidence>
<dbReference type="AlphaFoldDB" id="A0A0J0YSY5"/>
<dbReference type="GO" id="GO:0098046">
    <property type="term" value="C:type V protein secretion system complex"/>
    <property type="evidence" value="ECO:0007669"/>
    <property type="project" value="TreeGrafter"/>
</dbReference>
<feature type="domain" description="Polypeptide-transport-associated ShlB-type" evidence="10">
    <location>
        <begin position="58"/>
        <end position="137"/>
    </location>
</feature>
<reference evidence="12 13" key="1">
    <citation type="submission" date="2014-11" db="EMBL/GenBank/DDBJ databases">
        <title>Genome of a novel goose pathogen.</title>
        <authorList>
            <person name="Hansen C.M."/>
            <person name="Hueffer K."/>
            <person name="Choi S.C."/>
        </authorList>
    </citation>
    <scope>NUCLEOTIDE SEQUENCE [LARGE SCALE GENOMIC DNA]</scope>
    <source>
        <strain evidence="12 13">KH1503</strain>
    </source>
</reference>
<comment type="caution">
    <text evidence="12">The sequence shown here is derived from an EMBL/GenBank/DDBJ whole genome shotgun (WGS) entry which is preliminary data.</text>
</comment>
<evidence type="ECO:0000256" key="7">
    <source>
        <dbReference type="ARBA" id="ARBA00023237"/>
    </source>
</evidence>
<protein>
    <submittedName>
        <fullName evidence="12">Hemin transporter</fullName>
    </submittedName>
</protein>
<evidence type="ECO:0000313" key="13">
    <source>
        <dbReference type="Proteomes" id="UP000036027"/>
    </source>
</evidence>
<dbReference type="GO" id="GO:0009279">
    <property type="term" value="C:cell outer membrane"/>
    <property type="evidence" value="ECO:0007669"/>
    <property type="project" value="UniProtKB-SubCell"/>
</dbReference>
<evidence type="ECO:0000256" key="3">
    <source>
        <dbReference type="ARBA" id="ARBA00022452"/>
    </source>
</evidence>
<dbReference type="Pfam" id="PF08479">
    <property type="entry name" value="POTRA_2"/>
    <property type="match status" value="1"/>
</dbReference>
<keyword evidence="3" id="KW-1134">Transmembrane beta strand</keyword>
<dbReference type="GO" id="GO:0006811">
    <property type="term" value="P:monoatomic ion transport"/>
    <property type="evidence" value="ECO:0007669"/>
    <property type="project" value="UniProtKB-KW"/>
</dbReference>
<dbReference type="Pfam" id="PF17287">
    <property type="entry name" value="POTRA_3"/>
    <property type="match status" value="1"/>
</dbReference>
<name>A0A0J0YSY5_9NEIS</name>
<evidence type="ECO:0000256" key="5">
    <source>
        <dbReference type="ARBA" id="ARBA00023065"/>
    </source>
</evidence>
<gene>
    <name evidence="12" type="ORF">PL75_04135</name>
</gene>
<dbReference type="PIRSF" id="PIRSF029745">
    <property type="entry name" value="FhaC"/>
    <property type="match status" value="1"/>
</dbReference>
<evidence type="ECO:0000256" key="8">
    <source>
        <dbReference type="SAM" id="MobiDB-lite"/>
    </source>
</evidence>
<dbReference type="InterPro" id="IPR035251">
    <property type="entry name" value="ShlB_POTRA"/>
</dbReference>
<evidence type="ECO:0000313" key="12">
    <source>
        <dbReference type="EMBL" id="KLT73216.1"/>
    </source>
</evidence>
<keyword evidence="5" id="KW-0813">Transport</keyword>
<feature type="domain" description="ShlB POTRA" evidence="11">
    <location>
        <begin position="151"/>
        <end position="198"/>
    </location>
</feature>
<dbReference type="Gene3D" id="2.40.160.50">
    <property type="entry name" value="membrane protein fhac: a member of the omp85/tpsb transporter family"/>
    <property type="match status" value="1"/>
</dbReference>
<dbReference type="PANTHER" id="PTHR34597">
    <property type="entry name" value="SLR1661 PROTEIN"/>
    <property type="match status" value="1"/>
</dbReference>
<keyword evidence="6" id="KW-0472">Membrane</keyword>
<keyword evidence="13" id="KW-1185">Reference proteome</keyword>
<dbReference type="GO" id="GO:0046819">
    <property type="term" value="P:protein secretion by the type V secretion system"/>
    <property type="evidence" value="ECO:0007669"/>
    <property type="project" value="TreeGrafter"/>
</dbReference>
<evidence type="ECO:0000259" key="11">
    <source>
        <dbReference type="Pfam" id="PF17287"/>
    </source>
</evidence>
<evidence type="ECO:0000256" key="4">
    <source>
        <dbReference type="ARBA" id="ARBA00022692"/>
    </source>
</evidence>
<dbReference type="Pfam" id="PF03865">
    <property type="entry name" value="ShlB"/>
    <property type="match status" value="1"/>
</dbReference>
<comment type="similarity">
    <text evidence="2">Belongs to the TPS (TC 1.B.20) family.</text>
</comment>
<dbReference type="PANTHER" id="PTHR34597:SF3">
    <property type="entry name" value="OUTER MEMBRANE TRANSPORTER CDIB"/>
    <property type="match status" value="1"/>
</dbReference>
<evidence type="ECO:0000259" key="9">
    <source>
        <dbReference type="Pfam" id="PF03865"/>
    </source>
</evidence>
<dbReference type="GO" id="GO:0008320">
    <property type="term" value="F:protein transmembrane transporter activity"/>
    <property type="evidence" value="ECO:0007669"/>
    <property type="project" value="TreeGrafter"/>
</dbReference>
<evidence type="ECO:0000256" key="2">
    <source>
        <dbReference type="ARBA" id="ARBA00009055"/>
    </source>
</evidence>
<proteinExistence type="inferred from homology"/>
<feature type="compositionally biased region" description="Low complexity" evidence="8">
    <location>
        <begin position="24"/>
        <end position="35"/>
    </location>
</feature>
<dbReference type="Proteomes" id="UP000036027">
    <property type="component" value="Unassembled WGS sequence"/>
</dbReference>
<comment type="subcellular location">
    <subcellularLocation>
        <location evidence="1">Cell outer membrane</location>
    </subcellularLocation>
</comment>
<keyword evidence="4" id="KW-0812">Transmembrane</keyword>
<feature type="domain" description="Haemolysin activator HlyB C-terminal" evidence="9">
    <location>
        <begin position="204"/>
        <end position="526"/>
    </location>
</feature>
<dbReference type="PATRIC" id="fig|1470200.3.peg.1970"/>
<sequence>MAAESEHQAAEVQENHFLREQQRIDQQQQQWQPSQDVRLDRKIQSPATTLPEEESPCFHIQQVLLDGDSAQQFQADLKKSLDSLGFKSGMCLGAQGINRIMSSTQNTLIGKGYITTRILAAPQDLNNSILTLTVAPGRIGKLYVQGKENSNNTAGRIANFQNEFPISNGQILNLRDLEQGLENLKRIPTAEADIRIEPAAVPNQSDVVVQWQQRPLPYRLSFGVDDSGSKETGKYQANVTFSADNPFGLSDLFYLSYGRDLGHKASYTDNDGHTTGSGSKSLAAHYSVPFGNWLWAFNHSRYRYHQAVAGDSENYDYNGERFNTDIGVTRLLYRDAHRKSHAGLKLWKQESHSFINDAEIPVQRRKTAGWGLNLSHKEYIGNATLNLGAAYKRGTGGANSLRAPEEAVGEGTSRMKILTADAGLNLPFSIGKQTLAYDTAVHAQWNKSPLIQLDKLAIGGRYTVRGFDGEMTLAAERGWYWRNDLSWQYRPGHLAYIGADVGHVSGPSAPKLLDQTLAGGVVGLKGQIKAGGQLYYDVFAGRPFKKPSGFQTANTALGFSLNYSF</sequence>
<keyword evidence="5" id="KW-0406">Ion transport</keyword>
<dbReference type="InterPro" id="IPR051544">
    <property type="entry name" value="TPS_OM_transporter"/>
</dbReference>
<accession>A0A0J0YSY5</accession>
<feature type="region of interest" description="Disordered" evidence="8">
    <location>
        <begin position="1"/>
        <end position="40"/>
    </location>
</feature>
<dbReference type="STRING" id="1470200.PL75_04135"/>
<keyword evidence="7" id="KW-0998">Cell outer membrane</keyword>
<dbReference type="InterPro" id="IPR027282">
    <property type="entry name" value="TPS"/>
</dbReference>
<dbReference type="InterPro" id="IPR013686">
    <property type="entry name" value="Polypept-transport_assoc_ShlB"/>
</dbReference>